<dbReference type="GO" id="GO:1901647">
    <property type="term" value="P:positive regulation of synoviocyte proliferation"/>
    <property type="evidence" value="ECO:0007669"/>
    <property type="project" value="TreeGrafter"/>
</dbReference>
<dbReference type="AlphaFoldDB" id="A0A3B5MFK6"/>
<sequence length="334" mass="37332">MDRNPSPPPDQADGDQGEDLDAIGDTVYSKHWLFSTLTRLIQVEENSEDQMQLSDDEEEDLCKVWDMAMDKDVAGFLQEFKAADILLGVIAKSRCPRLTEICVGILGNIACFPDTCATLSQNEDLGAVLLLLLGDADPPTLLETSRLLLTCLSQKDFCSLWLQRIQQQTSVCSSLCFIMSSSINTDLLEKVGELIDKLFDLDEELMKCWITSQPSGEKERDGDINLDLSLCLLEAAKQLRSESPNGLEVYLHIFQLLTTVEEGIQVFAAPDGPGKSLWEFVSDVVCEDLCQPNDLPVVLHEQKTQIDISFSMRNNIIKLTKKECLKFDVNKSQM</sequence>
<dbReference type="SUPFAM" id="SSF48371">
    <property type="entry name" value="ARM repeat"/>
    <property type="match status" value="1"/>
</dbReference>
<dbReference type="PANTHER" id="PTHR23424:SF23">
    <property type="entry name" value="PROTEIN SAAL1"/>
    <property type="match status" value="1"/>
</dbReference>
<evidence type="ECO:0000256" key="3">
    <source>
        <dbReference type="ARBA" id="ARBA00038401"/>
    </source>
</evidence>
<evidence type="ECO:0000256" key="2">
    <source>
        <dbReference type="ARBA" id="ARBA00023242"/>
    </source>
</evidence>
<evidence type="ECO:0000313" key="5">
    <source>
        <dbReference type="Proteomes" id="UP000261380"/>
    </source>
</evidence>
<reference evidence="4" key="1">
    <citation type="submission" date="2025-08" db="UniProtKB">
        <authorList>
            <consortium name="Ensembl"/>
        </authorList>
    </citation>
    <scope>IDENTIFICATION</scope>
</reference>
<dbReference type="FunFam" id="1.25.10.10:FF:001132">
    <property type="entry name" value="Serum amyloid A-like 1"/>
    <property type="match status" value="1"/>
</dbReference>
<evidence type="ECO:0000313" key="4">
    <source>
        <dbReference type="Ensembl" id="ENSXCOP00000022497.1"/>
    </source>
</evidence>
<dbReference type="Ensembl" id="ENSXCOT00000022772.1">
    <property type="protein sequence ID" value="ENSXCOP00000022497.1"/>
    <property type="gene ID" value="ENSXCOG00000016810.1"/>
</dbReference>
<dbReference type="InterPro" id="IPR016024">
    <property type="entry name" value="ARM-type_fold"/>
</dbReference>
<keyword evidence="5" id="KW-1185">Reference proteome</keyword>
<comment type="subcellular location">
    <subcellularLocation>
        <location evidence="1">Nucleus</location>
    </subcellularLocation>
</comment>
<dbReference type="InterPro" id="IPR052464">
    <property type="entry name" value="Synovial_Prolif_Regulator"/>
</dbReference>
<dbReference type="PANTHER" id="PTHR23424">
    <property type="entry name" value="SERUM AMYLOID A"/>
    <property type="match status" value="1"/>
</dbReference>
<organism evidence="4 5">
    <name type="scientific">Xiphophorus couchianus</name>
    <name type="common">Monterrey platyfish</name>
    <dbReference type="NCBI Taxonomy" id="32473"/>
    <lineage>
        <taxon>Eukaryota</taxon>
        <taxon>Metazoa</taxon>
        <taxon>Chordata</taxon>
        <taxon>Craniata</taxon>
        <taxon>Vertebrata</taxon>
        <taxon>Euteleostomi</taxon>
        <taxon>Actinopterygii</taxon>
        <taxon>Neopterygii</taxon>
        <taxon>Teleostei</taxon>
        <taxon>Neoteleostei</taxon>
        <taxon>Acanthomorphata</taxon>
        <taxon>Ovalentaria</taxon>
        <taxon>Atherinomorphae</taxon>
        <taxon>Cyprinodontiformes</taxon>
        <taxon>Poeciliidae</taxon>
        <taxon>Poeciliinae</taxon>
        <taxon>Xiphophorus</taxon>
    </lineage>
</organism>
<name>A0A3B5MFK6_9TELE</name>
<comment type="similarity">
    <text evidence="3">Belongs to the SAAL1 family.</text>
</comment>
<protein>
    <submittedName>
        <fullName evidence="4">Serum amyloid A-like 1</fullName>
    </submittedName>
</protein>
<dbReference type="GeneTree" id="ENSGT00390000004737"/>
<proteinExistence type="inferred from homology"/>
<evidence type="ECO:0000256" key="1">
    <source>
        <dbReference type="ARBA" id="ARBA00004123"/>
    </source>
</evidence>
<dbReference type="Proteomes" id="UP000261380">
    <property type="component" value="Unplaced"/>
</dbReference>
<reference evidence="4" key="2">
    <citation type="submission" date="2025-09" db="UniProtKB">
        <authorList>
            <consortium name="Ensembl"/>
        </authorList>
    </citation>
    <scope>IDENTIFICATION</scope>
</reference>
<dbReference type="GO" id="GO:0005654">
    <property type="term" value="C:nucleoplasm"/>
    <property type="evidence" value="ECO:0007669"/>
    <property type="project" value="TreeGrafter"/>
</dbReference>
<keyword evidence="2" id="KW-0539">Nucleus</keyword>
<accession>A0A3B5MFK6</accession>